<organism evidence="2 3">
    <name type="scientific">Littorina saxatilis</name>
    <dbReference type="NCBI Taxonomy" id="31220"/>
    <lineage>
        <taxon>Eukaryota</taxon>
        <taxon>Metazoa</taxon>
        <taxon>Spiralia</taxon>
        <taxon>Lophotrochozoa</taxon>
        <taxon>Mollusca</taxon>
        <taxon>Gastropoda</taxon>
        <taxon>Caenogastropoda</taxon>
        <taxon>Littorinimorpha</taxon>
        <taxon>Littorinoidea</taxon>
        <taxon>Littorinidae</taxon>
        <taxon>Littorina</taxon>
    </lineage>
</organism>
<evidence type="ECO:0000256" key="1">
    <source>
        <dbReference type="SAM" id="Phobius"/>
    </source>
</evidence>
<keyword evidence="1" id="KW-0472">Membrane</keyword>
<reference evidence="2 3" key="1">
    <citation type="submission" date="2024-02" db="EMBL/GenBank/DDBJ databases">
        <title>Chromosome-scale genome assembly of the rough periwinkle Littorina saxatilis.</title>
        <authorList>
            <person name="De Jode A."/>
            <person name="Faria R."/>
            <person name="Formenti G."/>
            <person name="Sims Y."/>
            <person name="Smith T.P."/>
            <person name="Tracey A."/>
            <person name="Wood J.M.D."/>
            <person name="Zagrodzka Z.B."/>
            <person name="Johannesson K."/>
            <person name="Butlin R.K."/>
            <person name="Leder E.H."/>
        </authorList>
    </citation>
    <scope>NUCLEOTIDE SEQUENCE [LARGE SCALE GENOMIC DNA]</scope>
    <source>
        <strain evidence="2">Snail1</strain>
        <tissue evidence="2">Muscle</tissue>
    </source>
</reference>
<protein>
    <submittedName>
        <fullName evidence="2">Uncharacterized protein</fullName>
    </submittedName>
</protein>
<evidence type="ECO:0000313" key="2">
    <source>
        <dbReference type="EMBL" id="KAK7114487.1"/>
    </source>
</evidence>
<dbReference type="AlphaFoldDB" id="A0AAN9BZ58"/>
<feature type="transmembrane region" description="Helical" evidence="1">
    <location>
        <begin position="20"/>
        <end position="45"/>
    </location>
</feature>
<proteinExistence type="predicted"/>
<dbReference type="EMBL" id="JBAMIC010000001">
    <property type="protein sequence ID" value="KAK7114487.1"/>
    <property type="molecule type" value="Genomic_DNA"/>
</dbReference>
<keyword evidence="1" id="KW-1133">Transmembrane helix</keyword>
<accession>A0AAN9BZ58</accession>
<evidence type="ECO:0000313" key="3">
    <source>
        <dbReference type="Proteomes" id="UP001374579"/>
    </source>
</evidence>
<name>A0AAN9BZ58_9CAEN</name>
<gene>
    <name evidence="2" type="ORF">V1264_000542</name>
</gene>
<keyword evidence="3" id="KW-1185">Reference proteome</keyword>
<comment type="caution">
    <text evidence="2">The sequence shown here is derived from an EMBL/GenBank/DDBJ whole genome shotgun (WGS) entry which is preliminary data.</text>
</comment>
<sequence>MAGAGAQGGGGICPGLMWSIVWLLVLFFFAWPLAGLFAGLYILLLPFSACIAPIKDVCEPLLKGVQFPLICAQGAVDMKPMCS</sequence>
<dbReference type="PANTHER" id="PTHR39948">
    <property type="entry name" value="GEO11419P1"/>
    <property type="match status" value="1"/>
</dbReference>
<dbReference type="Proteomes" id="UP001374579">
    <property type="component" value="Unassembled WGS sequence"/>
</dbReference>
<keyword evidence="1" id="KW-0812">Transmembrane</keyword>
<dbReference type="PANTHER" id="PTHR39948:SF1">
    <property type="entry name" value="GEO11419P1"/>
    <property type="match status" value="1"/>
</dbReference>